<dbReference type="InterPro" id="IPR003594">
    <property type="entry name" value="HATPase_dom"/>
</dbReference>
<feature type="domain" description="Histidine kinase" evidence="11">
    <location>
        <begin position="87"/>
        <end position="280"/>
    </location>
</feature>
<dbReference type="SUPFAM" id="SSF55874">
    <property type="entry name" value="ATPase domain of HSP90 chaperone/DNA topoisomerase II/histidine kinase"/>
    <property type="match status" value="1"/>
</dbReference>
<dbReference type="InterPro" id="IPR008358">
    <property type="entry name" value="Sig_transdc_His_kin/Pase_MprB"/>
</dbReference>
<dbReference type="AlphaFoldDB" id="A0A7X0VUV3"/>
<dbReference type="PRINTS" id="PR01780">
    <property type="entry name" value="LANTIREGPROT"/>
</dbReference>
<dbReference type="CDD" id="cd00082">
    <property type="entry name" value="HisKA"/>
    <property type="match status" value="1"/>
</dbReference>
<dbReference type="SMART" id="SM00388">
    <property type="entry name" value="HisKA"/>
    <property type="match status" value="1"/>
</dbReference>
<keyword evidence="10" id="KW-0175">Coiled coil</keyword>
<protein>
    <recommendedName>
        <fullName evidence="3">histidine kinase</fullName>
        <ecNumber evidence="3">2.7.13.3</ecNumber>
    </recommendedName>
</protein>
<evidence type="ECO:0000313" key="12">
    <source>
        <dbReference type="EMBL" id="MBB6731316.1"/>
    </source>
</evidence>
<dbReference type="InterPro" id="IPR003661">
    <property type="entry name" value="HisK_dim/P_dom"/>
</dbReference>
<evidence type="ECO:0000256" key="2">
    <source>
        <dbReference type="ARBA" id="ARBA00004370"/>
    </source>
</evidence>
<evidence type="ECO:0000256" key="1">
    <source>
        <dbReference type="ARBA" id="ARBA00000085"/>
    </source>
</evidence>
<dbReference type="SMART" id="SM00387">
    <property type="entry name" value="HATPase_c"/>
    <property type="match status" value="1"/>
</dbReference>
<dbReference type="SUPFAM" id="SSF47384">
    <property type="entry name" value="Homodimeric domain of signal transducing histidine kinase"/>
    <property type="match status" value="1"/>
</dbReference>
<evidence type="ECO:0000256" key="3">
    <source>
        <dbReference type="ARBA" id="ARBA00012438"/>
    </source>
</evidence>
<proteinExistence type="predicted"/>
<comment type="catalytic activity">
    <reaction evidence="1">
        <text>ATP + protein L-histidine = ADP + protein N-phospho-L-histidine.</text>
        <dbReference type="EC" id="2.7.13.3"/>
    </reaction>
</comment>
<evidence type="ECO:0000313" key="13">
    <source>
        <dbReference type="Proteomes" id="UP000564644"/>
    </source>
</evidence>
<evidence type="ECO:0000256" key="6">
    <source>
        <dbReference type="ARBA" id="ARBA00022741"/>
    </source>
</evidence>
<dbReference type="PANTHER" id="PTHR45453">
    <property type="entry name" value="PHOSPHATE REGULON SENSOR PROTEIN PHOR"/>
    <property type="match status" value="1"/>
</dbReference>
<evidence type="ECO:0000256" key="9">
    <source>
        <dbReference type="ARBA" id="ARBA00023012"/>
    </source>
</evidence>
<evidence type="ECO:0000259" key="11">
    <source>
        <dbReference type="PROSITE" id="PS50109"/>
    </source>
</evidence>
<dbReference type="InterPro" id="IPR036890">
    <property type="entry name" value="HATPase_C_sf"/>
</dbReference>
<gene>
    <name evidence="12" type="ORF">H7C18_10390</name>
</gene>
<keyword evidence="13" id="KW-1185">Reference proteome</keyword>
<keyword evidence="7 12" id="KW-0418">Kinase</keyword>
<reference evidence="12 13" key="1">
    <citation type="submission" date="2020-08" db="EMBL/GenBank/DDBJ databases">
        <title>Cohnella phylogeny.</title>
        <authorList>
            <person name="Dunlap C."/>
        </authorList>
    </citation>
    <scope>NUCLEOTIDE SEQUENCE [LARGE SCALE GENOMIC DNA]</scope>
    <source>
        <strain evidence="12 13">CBP 2801</strain>
    </source>
</reference>
<dbReference type="Gene3D" id="3.30.565.10">
    <property type="entry name" value="Histidine kinase-like ATPase, C-terminal domain"/>
    <property type="match status" value="1"/>
</dbReference>
<dbReference type="Gene3D" id="1.10.287.130">
    <property type="match status" value="1"/>
</dbReference>
<comment type="caution">
    <text evidence="12">The sequence shown here is derived from an EMBL/GenBank/DDBJ whole genome shotgun (WGS) entry which is preliminary data.</text>
</comment>
<evidence type="ECO:0000256" key="7">
    <source>
        <dbReference type="ARBA" id="ARBA00022777"/>
    </source>
</evidence>
<keyword evidence="6" id="KW-0547">Nucleotide-binding</keyword>
<evidence type="ECO:0000256" key="10">
    <source>
        <dbReference type="SAM" id="Coils"/>
    </source>
</evidence>
<evidence type="ECO:0000256" key="4">
    <source>
        <dbReference type="ARBA" id="ARBA00022553"/>
    </source>
</evidence>
<evidence type="ECO:0000256" key="5">
    <source>
        <dbReference type="ARBA" id="ARBA00022679"/>
    </source>
</evidence>
<dbReference type="GO" id="GO:0004721">
    <property type="term" value="F:phosphoprotein phosphatase activity"/>
    <property type="evidence" value="ECO:0007669"/>
    <property type="project" value="TreeGrafter"/>
</dbReference>
<dbReference type="InterPro" id="IPR036097">
    <property type="entry name" value="HisK_dim/P_sf"/>
</dbReference>
<dbReference type="GO" id="GO:0005886">
    <property type="term" value="C:plasma membrane"/>
    <property type="evidence" value="ECO:0007669"/>
    <property type="project" value="TreeGrafter"/>
</dbReference>
<dbReference type="Pfam" id="PF02518">
    <property type="entry name" value="HATPase_c"/>
    <property type="match status" value="1"/>
</dbReference>
<keyword evidence="5" id="KW-0808">Transferase</keyword>
<feature type="coiled-coil region" evidence="10">
    <location>
        <begin position="60"/>
        <end position="87"/>
    </location>
</feature>
<comment type="subcellular location">
    <subcellularLocation>
        <location evidence="2">Membrane</location>
    </subcellularLocation>
</comment>
<dbReference type="InterPro" id="IPR005467">
    <property type="entry name" value="His_kinase_dom"/>
</dbReference>
<dbReference type="Proteomes" id="UP000564644">
    <property type="component" value="Unassembled WGS sequence"/>
</dbReference>
<dbReference type="GO" id="GO:0005524">
    <property type="term" value="F:ATP binding"/>
    <property type="evidence" value="ECO:0007669"/>
    <property type="project" value="UniProtKB-KW"/>
</dbReference>
<dbReference type="GO" id="GO:0016036">
    <property type="term" value="P:cellular response to phosphate starvation"/>
    <property type="evidence" value="ECO:0007669"/>
    <property type="project" value="TreeGrafter"/>
</dbReference>
<keyword evidence="4" id="KW-0597">Phosphoprotein</keyword>
<keyword evidence="9" id="KW-0902">Two-component regulatory system</keyword>
<dbReference type="PANTHER" id="PTHR45453:SF1">
    <property type="entry name" value="PHOSPHATE REGULON SENSOR PROTEIN PHOR"/>
    <property type="match status" value="1"/>
</dbReference>
<name>A0A7X0VUV3_9BACL</name>
<dbReference type="GO" id="GO:0000155">
    <property type="term" value="F:phosphorelay sensor kinase activity"/>
    <property type="evidence" value="ECO:0007669"/>
    <property type="project" value="InterPro"/>
</dbReference>
<dbReference type="InterPro" id="IPR050351">
    <property type="entry name" value="BphY/WalK/GraS-like"/>
</dbReference>
<dbReference type="PROSITE" id="PS50109">
    <property type="entry name" value="HIS_KIN"/>
    <property type="match status" value="1"/>
</dbReference>
<sequence length="298" mass="33067">MGIAAAAVLTAAFCLLRLAAVRREVRSFAAQLGRYNRHETASKLSVGLSDRATEALAVEINRHTELIAEANAERRRTEDELRQAVANMSHDLRTPLTSISGYIQLLESRELSAEERRAALEVVKKRTNRLQALLADFFELSVIESVDYALKPERVALHKLIPEILMGFYDSLNEKGLNPTFELTEEAVDIYADESAVRRVVENLMQNAIRHAEGELIVTLSRTERHAAFTLSNAAPGLKGTNPELLFNRFYMADRSRSGSGSGLGLSIARGLMLKMGGSLAAKLQGDNLVMRCEWERI</sequence>
<dbReference type="Pfam" id="PF00512">
    <property type="entry name" value="HisKA"/>
    <property type="match status" value="1"/>
</dbReference>
<dbReference type="EMBL" id="JACJVO010000011">
    <property type="protein sequence ID" value="MBB6731316.1"/>
    <property type="molecule type" value="Genomic_DNA"/>
</dbReference>
<organism evidence="12 13">
    <name type="scientific">Cohnella zeiphila</name>
    <dbReference type="NCBI Taxonomy" id="2761120"/>
    <lineage>
        <taxon>Bacteria</taxon>
        <taxon>Bacillati</taxon>
        <taxon>Bacillota</taxon>
        <taxon>Bacilli</taxon>
        <taxon>Bacillales</taxon>
        <taxon>Paenibacillaceae</taxon>
        <taxon>Cohnella</taxon>
    </lineage>
</organism>
<keyword evidence="8" id="KW-0067">ATP-binding</keyword>
<accession>A0A7X0VUV3</accession>
<evidence type="ECO:0000256" key="8">
    <source>
        <dbReference type="ARBA" id="ARBA00022840"/>
    </source>
</evidence>
<dbReference type="EC" id="2.7.13.3" evidence="3"/>